<organism evidence="1 2">
    <name type="scientific">Actinidia rufa</name>
    <dbReference type="NCBI Taxonomy" id="165716"/>
    <lineage>
        <taxon>Eukaryota</taxon>
        <taxon>Viridiplantae</taxon>
        <taxon>Streptophyta</taxon>
        <taxon>Embryophyta</taxon>
        <taxon>Tracheophyta</taxon>
        <taxon>Spermatophyta</taxon>
        <taxon>Magnoliopsida</taxon>
        <taxon>eudicotyledons</taxon>
        <taxon>Gunneridae</taxon>
        <taxon>Pentapetalae</taxon>
        <taxon>asterids</taxon>
        <taxon>Ericales</taxon>
        <taxon>Actinidiaceae</taxon>
        <taxon>Actinidia</taxon>
    </lineage>
</organism>
<evidence type="ECO:0000313" key="2">
    <source>
        <dbReference type="Proteomes" id="UP000585474"/>
    </source>
</evidence>
<keyword evidence="2" id="KW-1185">Reference proteome</keyword>
<evidence type="ECO:0000313" key="1">
    <source>
        <dbReference type="EMBL" id="GFS41607.1"/>
    </source>
</evidence>
<accession>A0A7J0DV25</accession>
<comment type="caution">
    <text evidence="1">The sequence shown here is derived from an EMBL/GenBank/DDBJ whole genome shotgun (WGS) entry which is preliminary data.</text>
</comment>
<gene>
    <name evidence="1" type="ORF">Acr_00g0075330</name>
</gene>
<sequence length="95" mass="10495">MVVKGRDGRGGTEDGGEGQERCLAIVVVTSDSWRWDLELGFGGFYNGRGGVEDGGEGQRKVVVAIVVVGDYWRWDLELGFGGRRWLGCLKNCKYH</sequence>
<proteinExistence type="predicted"/>
<dbReference type="EMBL" id="BJWL01000384">
    <property type="protein sequence ID" value="GFS41607.1"/>
    <property type="molecule type" value="Genomic_DNA"/>
</dbReference>
<dbReference type="Proteomes" id="UP000585474">
    <property type="component" value="Unassembled WGS sequence"/>
</dbReference>
<dbReference type="AlphaFoldDB" id="A0A7J0DV25"/>
<name>A0A7J0DV25_9ERIC</name>
<protein>
    <submittedName>
        <fullName evidence="1">Uncharacterized protein</fullName>
    </submittedName>
</protein>
<reference evidence="2" key="1">
    <citation type="submission" date="2019-07" db="EMBL/GenBank/DDBJ databases">
        <title>De Novo Assembly of kiwifruit Actinidia rufa.</title>
        <authorList>
            <person name="Sugita-Konishi S."/>
            <person name="Sato K."/>
            <person name="Mori E."/>
            <person name="Abe Y."/>
            <person name="Kisaki G."/>
            <person name="Hamano K."/>
            <person name="Suezawa K."/>
            <person name="Otani M."/>
            <person name="Fukuda T."/>
            <person name="Manabe T."/>
            <person name="Gomi K."/>
            <person name="Tabuchi M."/>
            <person name="Akimitsu K."/>
            <person name="Kataoka I."/>
        </authorList>
    </citation>
    <scope>NUCLEOTIDE SEQUENCE [LARGE SCALE GENOMIC DNA]</scope>
    <source>
        <strain evidence="2">cv. Fuchu</strain>
    </source>
</reference>